<evidence type="ECO:0000256" key="3">
    <source>
        <dbReference type="ARBA" id="ARBA00022737"/>
    </source>
</evidence>
<keyword evidence="3" id="KW-0677">Repeat</keyword>
<dbReference type="PANTHER" id="PTHR13817">
    <property type="entry name" value="TITIN"/>
    <property type="match status" value="1"/>
</dbReference>
<dbReference type="GO" id="GO:0006508">
    <property type="term" value="P:proteolysis"/>
    <property type="evidence" value="ECO:0007669"/>
    <property type="project" value="UniProtKB-KW"/>
</dbReference>
<evidence type="ECO:0000256" key="4">
    <source>
        <dbReference type="ARBA" id="ARBA00022807"/>
    </source>
</evidence>
<evidence type="ECO:0000313" key="6">
    <source>
        <dbReference type="EMBL" id="KIO42886.1"/>
    </source>
</evidence>
<dbReference type="Gene3D" id="2.60.40.10">
    <property type="entry name" value="Immunoglobulins"/>
    <property type="match status" value="1"/>
</dbReference>
<dbReference type="SUPFAM" id="SSF49265">
    <property type="entry name" value="Fibronectin type III"/>
    <property type="match status" value="1"/>
</dbReference>
<dbReference type="InterPro" id="IPR003961">
    <property type="entry name" value="FN3_dom"/>
</dbReference>
<name>A0A0C3RB61_9PORP</name>
<comment type="caution">
    <text evidence="6">The sequence shown here is derived from an EMBL/GenBank/DDBJ whole genome shotgun (WGS) entry which is preliminary data.</text>
</comment>
<protein>
    <recommendedName>
        <fullName evidence="5">Fibronectin type-III domain-containing protein</fullName>
    </recommendedName>
</protein>
<dbReference type="InterPro" id="IPR013783">
    <property type="entry name" value="Ig-like_fold"/>
</dbReference>
<dbReference type="InterPro" id="IPR036116">
    <property type="entry name" value="FN3_sf"/>
</dbReference>
<dbReference type="AlphaFoldDB" id="A0A0C3RB61"/>
<gene>
    <name evidence="6" type="ORF">BA92_13560</name>
</gene>
<proteinExistence type="inferred from homology"/>
<dbReference type="CDD" id="cd00063">
    <property type="entry name" value="FN3"/>
    <property type="match status" value="1"/>
</dbReference>
<dbReference type="PROSITE" id="PS50853">
    <property type="entry name" value="FN3"/>
    <property type="match status" value="1"/>
</dbReference>
<keyword evidence="7" id="KW-1185">Reference proteome</keyword>
<evidence type="ECO:0000313" key="7">
    <source>
        <dbReference type="Proteomes" id="UP000031980"/>
    </source>
</evidence>
<organism evidence="6 7">
    <name type="scientific">Sanguibacteroides justesenii</name>
    <dbReference type="NCBI Taxonomy" id="1547597"/>
    <lineage>
        <taxon>Bacteria</taxon>
        <taxon>Pseudomonadati</taxon>
        <taxon>Bacteroidota</taxon>
        <taxon>Bacteroidia</taxon>
        <taxon>Bacteroidales</taxon>
        <taxon>Porphyromonadaceae</taxon>
        <taxon>Sanguibacteroides</taxon>
    </lineage>
</organism>
<keyword evidence="4" id="KW-0378">Hydrolase</keyword>
<evidence type="ECO:0000256" key="1">
    <source>
        <dbReference type="ARBA" id="ARBA00006067"/>
    </source>
</evidence>
<reference evidence="6 7" key="1">
    <citation type="submission" date="2014-07" db="EMBL/GenBank/DDBJ databases">
        <title>Porphyromonadaceae bacterium OUH 308042 = ATCC BAA-2681 = DSM 28342 draft genome.</title>
        <authorList>
            <person name="Sydenham T.V."/>
            <person name="Hasman H."/>
            <person name="Justensen U.S."/>
        </authorList>
    </citation>
    <scope>NUCLEOTIDE SEQUENCE [LARGE SCALE GENOMIC DNA]</scope>
    <source>
        <strain evidence="6 7">OUH 308042</strain>
    </source>
</reference>
<dbReference type="Proteomes" id="UP000031980">
    <property type="component" value="Unassembled WGS sequence"/>
</dbReference>
<dbReference type="PANTHER" id="PTHR13817:SF151">
    <property type="entry name" value="TITIN"/>
    <property type="match status" value="1"/>
</dbReference>
<accession>A0A0C3RB61</accession>
<keyword evidence="4" id="KW-0788">Thiol protease</keyword>
<dbReference type="RefSeq" id="WP_041505514.1">
    <property type="nucleotide sequence ID" value="NZ_JPIU01000049.1"/>
</dbReference>
<comment type="similarity">
    <text evidence="1">Belongs to the peptidase C25 family.</text>
</comment>
<sequence>MLCINVSLFAVTSVTITAEVRYYPAPIERYIVEYRRLDKTEWIPVKSFISTIKITDLTPGYDYAFRARAETRYGLGDPSKSVTVEIRDDDYDISYRLDCPPPPGPAKSYAPSFLDKIYTTDTVEEGTKIPYRQEE</sequence>
<keyword evidence="2" id="KW-0645">Protease</keyword>
<dbReference type="GO" id="GO:0008234">
    <property type="term" value="F:cysteine-type peptidase activity"/>
    <property type="evidence" value="ECO:0007669"/>
    <property type="project" value="UniProtKB-KW"/>
</dbReference>
<dbReference type="Pfam" id="PF00041">
    <property type="entry name" value="fn3"/>
    <property type="match status" value="1"/>
</dbReference>
<dbReference type="InterPro" id="IPR050964">
    <property type="entry name" value="Striated_Muscle_Regulatory"/>
</dbReference>
<dbReference type="EMBL" id="JPIU01000049">
    <property type="protein sequence ID" value="KIO42886.1"/>
    <property type="molecule type" value="Genomic_DNA"/>
</dbReference>
<feature type="domain" description="Fibronectin type-III" evidence="5">
    <location>
        <begin position="1"/>
        <end position="89"/>
    </location>
</feature>
<evidence type="ECO:0000256" key="2">
    <source>
        <dbReference type="ARBA" id="ARBA00022670"/>
    </source>
</evidence>
<evidence type="ECO:0000259" key="5">
    <source>
        <dbReference type="PROSITE" id="PS50853"/>
    </source>
</evidence>